<keyword evidence="2" id="KW-1185">Reference proteome</keyword>
<sequence length="68" mass="7197">MGILVIKDLPESVDLDKQAMAAFSGGARVASRETLLAPRPFIAIRIGAATSRAPVAETSKPPRPTLLR</sequence>
<organism evidence="1 2">
    <name type="scientific">Paraburkholderia lycopersici</name>
    <dbReference type="NCBI Taxonomy" id="416944"/>
    <lineage>
        <taxon>Bacteria</taxon>
        <taxon>Pseudomonadati</taxon>
        <taxon>Pseudomonadota</taxon>
        <taxon>Betaproteobacteria</taxon>
        <taxon>Burkholderiales</taxon>
        <taxon>Burkholderiaceae</taxon>
        <taxon>Paraburkholderia</taxon>
    </lineage>
</organism>
<gene>
    <name evidence="1" type="ORF">SAMN05421548_13527</name>
</gene>
<proteinExistence type="predicted"/>
<dbReference type="AlphaFoldDB" id="A0A1G7AS90"/>
<name>A0A1G7AS90_9BURK</name>
<accession>A0A1G7AS90</accession>
<protein>
    <submittedName>
        <fullName evidence="1">Uncharacterized protein</fullName>
    </submittedName>
</protein>
<dbReference type="EMBL" id="FMYQ01000035">
    <property type="protein sequence ID" value="SDE16855.1"/>
    <property type="molecule type" value="Genomic_DNA"/>
</dbReference>
<evidence type="ECO:0000313" key="2">
    <source>
        <dbReference type="Proteomes" id="UP000198908"/>
    </source>
</evidence>
<reference evidence="2" key="1">
    <citation type="submission" date="2016-09" db="EMBL/GenBank/DDBJ databases">
        <authorList>
            <person name="Varghese N."/>
            <person name="Submissions S."/>
        </authorList>
    </citation>
    <scope>NUCLEOTIDE SEQUENCE [LARGE SCALE GENOMIC DNA]</scope>
    <source>
        <strain evidence="2">TNe-862</strain>
    </source>
</reference>
<dbReference type="Proteomes" id="UP000198908">
    <property type="component" value="Unassembled WGS sequence"/>
</dbReference>
<evidence type="ECO:0000313" key="1">
    <source>
        <dbReference type="EMBL" id="SDE16855.1"/>
    </source>
</evidence>